<reference evidence="3 4" key="1">
    <citation type="submission" date="2023-03" db="EMBL/GenBank/DDBJ databases">
        <title>Mating type loci evolution in Malassezia.</title>
        <authorList>
            <person name="Coelho M.A."/>
        </authorList>
    </citation>
    <scope>NUCLEOTIDE SEQUENCE [LARGE SCALE GENOMIC DNA]</scope>
    <source>
        <strain evidence="3 4">CBS 9725</strain>
    </source>
</reference>
<protein>
    <submittedName>
        <fullName evidence="3">Uncharacterized protein</fullName>
    </submittedName>
</protein>
<feature type="compositionally biased region" description="Polar residues" evidence="1">
    <location>
        <begin position="317"/>
        <end position="328"/>
    </location>
</feature>
<feature type="region of interest" description="Disordered" evidence="1">
    <location>
        <begin position="345"/>
        <end position="371"/>
    </location>
</feature>
<accession>A0AAJ5YSZ8</accession>
<evidence type="ECO:0000256" key="2">
    <source>
        <dbReference type="SAM" id="SignalP"/>
    </source>
</evidence>
<evidence type="ECO:0000256" key="1">
    <source>
        <dbReference type="SAM" id="MobiDB-lite"/>
    </source>
</evidence>
<feature type="compositionally biased region" description="Low complexity" evidence="1">
    <location>
        <begin position="43"/>
        <end position="55"/>
    </location>
</feature>
<dbReference type="Proteomes" id="UP001219567">
    <property type="component" value="Chromosome 1"/>
</dbReference>
<dbReference type="AlphaFoldDB" id="A0AAJ5YSZ8"/>
<feature type="region of interest" description="Disordered" evidence="1">
    <location>
        <begin position="39"/>
        <end position="97"/>
    </location>
</feature>
<feature type="chain" id="PRO_5042578189" evidence="2">
    <location>
        <begin position="21"/>
        <end position="397"/>
    </location>
</feature>
<proteinExistence type="predicted"/>
<evidence type="ECO:0000313" key="4">
    <source>
        <dbReference type="Proteomes" id="UP001219567"/>
    </source>
</evidence>
<feature type="signal peptide" evidence="2">
    <location>
        <begin position="1"/>
        <end position="20"/>
    </location>
</feature>
<evidence type="ECO:0000313" key="3">
    <source>
        <dbReference type="EMBL" id="WFC98675.1"/>
    </source>
</evidence>
<feature type="region of interest" description="Disordered" evidence="1">
    <location>
        <begin position="303"/>
        <end position="328"/>
    </location>
</feature>
<name>A0AAJ5YSZ8_9BASI</name>
<keyword evidence="4" id="KW-1185">Reference proteome</keyword>
<organism evidence="3 4">
    <name type="scientific">Malassezia yamatoensis</name>
    <dbReference type="NCBI Taxonomy" id="253288"/>
    <lineage>
        <taxon>Eukaryota</taxon>
        <taxon>Fungi</taxon>
        <taxon>Dikarya</taxon>
        <taxon>Basidiomycota</taxon>
        <taxon>Ustilaginomycotina</taxon>
        <taxon>Malasseziomycetes</taxon>
        <taxon>Malasseziales</taxon>
        <taxon>Malasseziaceae</taxon>
        <taxon>Malassezia</taxon>
    </lineage>
</organism>
<gene>
    <name evidence="3" type="ORF">MYAM1_001407</name>
</gene>
<keyword evidence="2" id="KW-0732">Signal</keyword>
<sequence length="397" mass="41521">MLLPIRSLLSLLAIATLAQGAIVYRPRRVDEAARHNLLPRQGSSASSAAASSAAALNNAENDSPKFTYGTADPKYPGVVAEGPMGPTNPKKPSLNTPVNQTSMSRLATVNSVDDWCTFGPPDNKKTLGDVEGEVVAYCTKPRNNARVIPDGTVTAAHFVKTPLYVQIMALGDFTKINFQKGDSGGELDPHGATNLGNPVGGNVTSNITGSDVSYEEWMNYVSHELMCFRICIAGSDQAPPSTECQHSLDEVGCYWIMPGNYFPDQFESCDADAAYPPGIYVSDGSTSSFQQYATGIWTDDGETKTYTNGSKGEETPTAAQSQPSSSNCKSYSTIANNIASLAQASSSGGSGSGGSSSSKSSGSSDSTSQKSSALNISPALLPIGILFAAFVMGSLVL</sequence>
<dbReference type="EMBL" id="CP119943">
    <property type="protein sequence ID" value="WFC98675.1"/>
    <property type="molecule type" value="Genomic_DNA"/>
</dbReference>
<feature type="compositionally biased region" description="Low complexity" evidence="1">
    <location>
        <begin position="355"/>
        <end position="371"/>
    </location>
</feature>